<name>A0ABV5WVZ4_9LACO</name>
<gene>
    <name evidence="3" type="ORF">ACFFLI_10710</name>
</gene>
<evidence type="ECO:0000256" key="1">
    <source>
        <dbReference type="ARBA" id="ARBA00022801"/>
    </source>
</evidence>
<evidence type="ECO:0000259" key="2">
    <source>
        <dbReference type="Pfam" id="PF00326"/>
    </source>
</evidence>
<dbReference type="EMBL" id="JBHLZY010000025">
    <property type="protein sequence ID" value="MFB9770332.1"/>
    <property type="molecule type" value="Genomic_DNA"/>
</dbReference>
<dbReference type="PANTHER" id="PTHR22946:SF9">
    <property type="entry name" value="POLYKETIDE TRANSFERASE AF380"/>
    <property type="match status" value="1"/>
</dbReference>
<dbReference type="InterPro" id="IPR001375">
    <property type="entry name" value="Peptidase_S9_cat"/>
</dbReference>
<dbReference type="InterPro" id="IPR050261">
    <property type="entry name" value="FrsA_esterase"/>
</dbReference>
<comment type="caution">
    <text evidence="3">The sequence shown here is derived from an EMBL/GenBank/DDBJ whole genome shotgun (WGS) entry which is preliminary data.</text>
</comment>
<reference evidence="3 4" key="1">
    <citation type="submission" date="2024-09" db="EMBL/GenBank/DDBJ databases">
        <authorList>
            <person name="Sun Q."/>
            <person name="Mori K."/>
        </authorList>
    </citation>
    <scope>NUCLEOTIDE SEQUENCE [LARGE SCALE GENOMIC DNA]</scope>
    <source>
        <strain evidence="3 4">TBRC 4576</strain>
    </source>
</reference>
<dbReference type="Gene3D" id="3.40.50.1820">
    <property type="entry name" value="alpha/beta hydrolase"/>
    <property type="match status" value="1"/>
</dbReference>
<keyword evidence="1 3" id="KW-0378">Hydrolase</keyword>
<organism evidence="3 4">
    <name type="scientific">Lactiplantibacillus modestisalitolerans</name>
    <dbReference type="NCBI Taxonomy" id="1457219"/>
    <lineage>
        <taxon>Bacteria</taxon>
        <taxon>Bacillati</taxon>
        <taxon>Bacillota</taxon>
        <taxon>Bacilli</taxon>
        <taxon>Lactobacillales</taxon>
        <taxon>Lactobacillaceae</taxon>
        <taxon>Lactiplantibacillus</taxon>
    </lineage>
</organism>
<evidence type="ECO:0000313" key="4">
    <source>
        <dbReference type="Proteomes" id="UP001589691"/>
    </source>
</evidence>
<dbReference type="InterPro" id="IPR029058">
    <property type="entry name" value="AB_hydrolase_fold"/>
</dbReference>
<dbReference type="Proteomes" id="UP001589691">
    <property type="component" value="Unassembled WGS sequence"/>
</dbReference>
<dbReference type="PANTHER" id="PTHR22946">
    <property type="entry name" value="DIENELACTONE HYDROLASE DOMAIN-CONTAINING PROTEIN-RELATED"/>
    <property type="match status" value="1"/>
</dbReference>
<keyword evidence="4" id="KW-1185">Reference proteome</keyword>
<dbReference type="RefSeq" id="WP_137642718.1">
    <property type="nucleotide sequence ID" value="NZ_BJEA01000010.1"/>
</dbReference>
<accession>A0ABV5WVZ4</accession>
<evidence type="ECO:0000313" key="3">
    <source>
        <dbReference type="EMBL" id="MFB9770332.1"/>
    </source>
</evidence>
<sequence>MTTNVFEDVIVRTTKLAGLPVLHVFAASQAQLKLPTIIDYHGWTTQTASELVASYPLVRAGFRVILPTAYLHGSRNDGTDLNHHPEHFWSIVGHSVAEFPQLVAELVNAGLSDPDRIGVMGTSMGGITAAGIMATQANVRAGVSLIGSPEPVAFAKDQVAQLPAELAAKLPAGLLTKTYAQLDQFDLSVHPERLAGRPMFFFNGTADQMVPYKYVADFKERFEATPALKQTVFRQADGGVHHVPHRMSEAAVHFLTKHIAQI</sequence>
<protein>
    <submittedName>
        <fullName evidence="3">Alpha/beta fold hydrolase</fullName>
    </submittedName>
</protein>
<feature type="domain" description="Peptidase S9 prolyl oligopeptidase catalytic" evidence="2">
    <location>
        <begin position="70"/>
        <end position="221"/>
    </location>
</feature>
<dbReference type="SUPFAM" id="SSF53474">
    <property type="entry name" value="alpha/beta-Hydrolases"/>
    <property type="match status" value="1"/>
</dbReference>
<dbReference type="GO" id="GO:0016787">
    <property type="term" value="F:hydrolase activity"/>
    <property type="evidence" value="ECO:0007669"/>
    <property type="project" value="UniProtKB-KW"/>
</dbReference>
<dbReference type="Pfam" id="PF00326">
    <property type="entry name" value="Peptidase_S9"/>
    <property type="match status" value="1"/>
</dbReference>
<proteinExistence type="predicted"/>